<feature type="compositionally biased region" description="Basic and acidic residues" evidence="8">
    <location>
        <begin position="22"/>
        <end position="33"/>
    </location>
</feature>
<keyword evidence="4 7" id="KW-0408">Iron</keyword>
<dbReference type="InterPro" id="IPR036249">
    <property type="entry name" value="Thioredoxin-like_sf"/>
</dbReference>
<reference evidence="9 10" key="1">
    <citation type="journal article" date="2014" name="Appl. Environ. Microbiol.">
        <title>Elucidation of insertion elements encoded on plasmids and in vitro construction of shuttle vectors from the toxic cyanobacterium Planktothrix.</title>
        <authorList>
            <person name="Christiansen G."/>
            <person name="Goesmann A."/>
            <person name="Kurmayer R."/>
        </authorList>
    </citation>
    <scope>NUCLEOTIDE SEQUENCE [LARGE SCALE GENOMIC DNA]</scope>
    <source>
        <strain evidence="9 10">NIVA-CYA 126/8</strain>
    </source>
</reference>
<dbReference type="NCBIfam" id="NF005747">
    <property type="entry name" value="PRK07571.1"/>
    <property type="match status" value="1"/>
</dbReference>
<feature type="region of interest" description="Disordered" evidence="8">
    <location>
        <begin position="1"/>
        <end position="33"/>
    </location>
</feature>
<dbReference type="HOGENOM" id="CLU_054362_2_1_3"/>
<dbReference type="Proteomes" id="UP000027395">
    <property type="component" value="Chromosome"/>
</dbReference>
<evidence type="ECO:0000256" key="2">
    <source>
        <dbReference type="ARBA" id="ARBA00022714"/>
    </source>
</evidence>
<dbReference type="PIRSF" id="PIRSF000216">
    <property type="entry name" value="NADH_DH_24kDa"/>
    <property type="match status" value="1"/>
</dbReference>
<feature type="binding site" evidence="7">
    <location>
        <position position="116"/>
    </location>
    <ligand>
        <name>[2Fe-2S] cluster</name>
        <dbReference type="ChEBI" id="CHEBI:190135"/>
    </ligand>
</feature>
<feature type="binding site" evidence="7">
    <location>
        <position position="156"/>
    </location>
    <ligand>
        <name>[2Fe-2S] cluster</name>
        <dbReference type="ChEBI" id="CHEBI:190135"/>
    </ligand>
</feature>
<sequence length="188" mass="20192">MSKSTSLVENRTMQSSTVTTAKADKPKAGAAKGGDKRFKVLDMTMKRNQYRQDALIEVLHKAQESFGFLEEDVLIYVARNLKLPLSYVYGVATFYHLFSLKPNGAHTCVVCLGTACYVKGGGDVLTALEARTGIKAGETTADGQISIMTARCIGACGIAPAVVFDGKVAAQQTPEMACDRMAAWEQGE</sequence>
<dbReference type="Pfam" id="PF01257">
    <property type="entry name" value="2Fe-2S_thioredx"/>
    <property type="match status" value="1"/>
</dbReference>
<evidence type="ECO:0000256" key="7">
    <source>
        <dbReference type="PIRSR" id="PIRSR000216-1"/>
    </source>
</evidence>
<dbReference type="PANTHER" id="PTHR43342">
    <property type="entry name" value="NADH-QUINONE OXIDOREDUCTASE, E SUBUNIT"/>
    <property type="match status" value="1"/>
</dbReference>
<dbReference type="CDD" id="cd03064">
    <property type="entry name" value="TRX_Fd_NuoE"/>
    <property type="match status" value="1"/>
</dbReference>
<dbReference type="Gene3D" id="1.10.10.1590">
    <property type="entry name" value="NADH-quinone oxidoreductase subunit E"/>
    <property type="match status" value="1"/>
</dbReference>
<gene>
    <name evidence="9" type="primary">hoxE</name>
    <name evidence="9" type="ORF">A19Y_2984</name>
</gene>
<comment type="similarity">
    <text evidence="1">Belongs to the complex I 24 kDa subunit family.</text>
</comment>
<dbReference type="InterPro" id="IPR028431">
    <property type="entry name" value="NADP_DH_HndA-like"/>
</dbReference>
<evidence type="ECO:0000256" key="8">
    <source>
        <dbReference type="SAM" id="MobiDB-lite"/>
    </source>
</evidence>
<evidence type="ECO:0000313" key="9">
    <source>
        <dbReference type="EMBL" id="KEI67825.1"/>
    </source>
</evidence>
<proteinExistence type="inferred from homology"/>
<dbReference type="InterPro" id="IPR041921">
    <property type="entry name" value="NuoE_N"/>
</dbReference>
<dbReference type="InterPro" id="IPR042128">
    <property type="entry name" value="NuoE_dom"/>
</dbReference>
<evidence type="ECO:0000256" key="6">
    <source>
        <dbReference type="ARBA" id="ARBA00034078"/>
    </source>
</evidence>
<dbReference type="PANTHER" id="PTHR43342:SF2">
    <property type="entry name" value="POTENTIAL NAD-REDUCING HYDROGENASE SUBUNIT"/>
    <property type="match status" value="1"/>
</dbReference>
<keyword evidence="9" id="KW-0560">Oxidoreductase</keyword>
<evidence type="ECO:0000256" key="5">
    <source>
        <dbReference type="ARBA" id="ARBA00023014"/>
    </source>
</evidence>
<dbReference type="SUPFAM" id="SSF52833">
    <property type="entry name" value="Thioredoxin-like"/>
    <property type="match status" value="1"/>
</dbReference>
<comment type="cofactor">
    <cofactor evidence="6">
        <name>[2Fe-2S] cluster</name>
        <dbReference type="ChEBI" id="CHEBI:190135"/>
    </cofactor>
</comment>
<feature type="binding site" evidence="7">
    <location>
        <position position="152"/>
    </location>
    <ligand>
        <name>[2Fe-2S] cluster</name>
        <dbReference type="ChEBI" id="CHEBI:190135"/>
    </ligand>
</feature>
<evidence type="ECO:0000256" key="4">
    <source>
        <dbReference type="ARBA" id="ARBA00023004"/>
    </source>
</evidence>
<feature type="binding site" evidence="7">
    <location>
        <position position="111"/>
    </location>
    <ligand>
        <name>[2Fe-2S] cluster</name>
        <dbReference type="ChEBI" id="CHEBI:190135"/>
    </ligand>
</feature>
<keyword evidence="3 7" id="KW-0479">Metal-binding</keyword>
<evidence type="ECO:0000256" key="3">
    <source>
        <dbReference type="ARBA" id="ARBA00022723"/>
    </source>
</evidence>
<accession>A0A073CV34</accession>
<dbReference type="GO" id="GO:0016491">
    <property type="term" value="F:oxidoreductase activity"/>
    <property type="evidence" value="ECO:0007669"/>
    <property type="project" value="UniProtKB-KW"/>
</dbReference>
<organism evidence="9 10">
    <name type="scientific">Planktothrix agardhii (strain NIVA-CYA 126/8)</name>
    <dbReference type="NCBI Taxonomy" id="388467"/>
    <lineage>
        <taxon>Bacteria</taxon>
        <taxon>Bacillati</taxon>
        <taxon>Cyanobacteriota</taxon>
        <taxon>Cyanophyceae</taxon>
        <taxon>Oscillatoriophycideae</taxon>
        <taxon>Oscillatoriales</taxon>
        <taxon>Microcoleaceae</taxon>
        <taxon>Planktothrix</taxon>
    </lineage>
</organism>
<keyword evidence="2 7" id="KW-0001">2Fe-2S</keyword>
<evidence type="ECO:0000256" key="1">
    <source>
        <dbReference type="ARBA" id="ARBA00010643"/>
    </source>
</evidence>
<dbReference type="Gene3D" id="3.40.30.10">
    <property type="entry name" value="Glutaredoxin"/>
    <property type="match status" value="1"/>
</dbReference>
<feature type="compositionally biased region" description="Polar residues" evidence="8">
    <location>
        <begin position="1"/>
        <end position="20"/>
    </location>
</feature>
<dbReference type="InterPro" id="IPR002023">
    <property type="entry name" value="NuoE-like"/>
</dbReference>
<dbReference type="EC" id="1.6.5.3" evidence="9"/>
<keyword evidence="10" id="KW-1185">Reference proteome</keyword>
<dbReference type="AlphaFoldDB" id="A0A073CV34"/>
<protein>
    <submittedName>
        <fullName evidence="9">HoxE</fullName>
        <ecNumber evidence="9">1.6.5.3</ecNumber>
    </submittedName>
</protein>
<dbReference type="PATRIC" id="fig|388467.6.peg.2930"/>
<keyword evidence="5 7" id="KW-0411">Iron-sulfur</keyword>
<dbReference type="STRING" id="388467.A19Y_2984"/>
<dbReference type="eggNOG" id="COG1905">
    <property type="taxonomic scope" value="Bacteria"/>
</dbReference>
<dbReference type="GO" id="GO:0046872">
    <property type="term" value="F:metal ion binding"/>
    <property type="evidence" value="ECO:0007669"/>
    <property type="project" value="UniProtKB-KW"/>
</dbReference>
<dbReference type="EMBL" id="CM002803">
    <property type="protein sequence ID" value="KEI67825.1"/>
    <property type="molecule type" value="Genomic_DNA"/>
</dbReference>
<dbReference type="GO" id="GO:0051537">
    <property type="term" value="F:2 iron, 2 sulfur cluster binding"/>
    <property type="evidence" value="ECO:0007669"/>
    <property type="project" value="UniProtKB-KW"/>
</dbReference>
<comment type="cofactor">
    <cofactor evidence="7">
        <name>[2Fe-2S] cluster</name>
        <dbReference type="ChEBI" id="CHEBI:190135"/>
    </cofactor>
    <text evidence="7">Binds 1 [2Fe-2S] cluster.</text>
</comment>
<evidence type="ECO:0000313" key="10">
    <source>
        <dbReference type="Proteomes" id="UP000027395"/>
    </source>
</evidence>
<name>A0A073CV34_PLAA1</name>